<keyword evidence="4" id="KW-0010">Activator</keyword>
<accession>A0A1E5RHF2</accession>
<proteinExistence type="inferred from homology"/>
<dbReference type="InterPro" id="IPR019404">
    <property type="entry name" value="Mediator_Med11"/>
</dbReference>
<evidence type="ECO:0000256" key="4">
    <source>
        <dbReference type="RuleBase" id="RU364147"/>
    </source>
</evidence>
<dbReference type="InParanoid" id="A0A1E5RHF2"/>
<name>A0A1E5RHF2_9ASCO</name>
<dbReference type="Proteomes" id="UP000095728">
    <property type="component" value="Unassembled WGS sequence"/>
</dbReference>
<feature type="unsure residue" description="I or L" evidence="5">
    <location>
        <position position="36"/>
    </location>
</feature>
<comment type="subcellular location">
    <subcellularLocation>
        <location evidence="1 4">Nucleus</location>
    </subcellularLocation>
</comment>
<comment type="caution">
    <text evidence="5">The sequence shown here is derived from an EMBL/GenBank/DDBJ whole genome shotgun (WGS) entry which is preliminary data.</text>
</comment>
<dbReference type="AlphaFoldDB" id="A0A1E5RHF2"/>
<comment type="subunit">
    <text evidence="4">Component of the Mediator complex.</text>
</comment>
<evidence type="ECO:0000256" key="2">
    <source>
        <dbReference type="ARBA" id="ARBA00008186"/>
    </source>
</evidence>
<comment type="function">
    <text evidence="4">Component of the Mediator complex, a coactivator involved in the regulated transcription of nearly all RNA polymerase II-dependent genes. Mediator functions as a bridge to convey information from gene-specific regulatory proteins to the basal RNA polymerase II transcription machinery. Mediator is recruited to promoters by direct interactions with regulatory proteins and serves as a scaffold for the assembly of a functional pre-initiation complex with RNA polymerase II and the general transcription factors.</text>
</comment>
<dbReference type="Gene3D" id="1.10.287.3490">
    <property type="match status" value="1"/>
</dbReference>
<evidence type="ECO:0000313" key="5">
    <source>
        <dbReference type="EMBL" id="OEJ86314.1"/>
    </source>
</evidence>
<dbReference type="GO" id="GO:0003712">
    <property type="term" value="F:transcription coregulator activity"/>
    <property type="evidence" value="ECO:0007669"/>
    <property type="project" value="InterPro"/>
</dbReference>
<evidence type="ECO:0000313" key="6">
    <source>
        <dbReference type="Proteomes" id="UP000095728"/>
    </source>
</evidence>
<sequence>MPLSPFVQDRINNLNGIDLKLVTALDNASKMMESLLELKDPAIVLSPDETDTKKQVFQKSVLEFHQNLHTSVTQLIDEIKLYKVPVNISVKKNVGQDDEKLNAAWKALKDVVEN</sequence>
<evidence type="ECO:0000256" key="1">
    <source>
        <dbReference type="ARBA" id="ARBA00004123"/>
    </source>
</evidence>
<organism evidence="5 6">
    <name type="scientific">Hanseniaspora osmophila</name>
    <dbReference type="NCBI Taxonomy" id="56408"/>
    <lineage>
        <taxon>Eukaryota</taxon>
        <taxon>Fungi</taxon>
        <taxon>Dikarya</taxon>
        <taxon>Ascomycota</taxon>
        <taxon>Saccharomycotina</taxon>
        <taxon>Saccharomycetes</taxon>
        <taxon>Saccharomycodales</taxon>
        <taxon>Saccharomycodaceae</taxon>
        <taxon>Hanseniaspora</taxon>
    </lineage>
</organism>
<gene>
    <name evidence="4" type="primary">MED11</name>
    <name evidence="5" type="ORF">AWRI3579_g1469</name>
</gene>
<protein>
    <recommendedName>
        <fullName evidence="4">Mediator of RNA polymerase II transcription subunit 11</fullName>
    </recommendedName>
    <alternativeName>
        <fullName evidence="4">Mediator complex subunit 11</fullName>
    </alternativeName>
</protein>
<keyword evidence="4" id="KW-0805">Transcription regulation</keyword>
<comment type="similarity">
    <text evidence="2 4">Belongs to the Mediator complex subunit 11 family.</text>
</comment>
<evidence type="ECO:0000256" key="3">
    <source>
        <dbReference type="ARBA" id="ARBA00023242"/>
    </source>
</evidence>
<keyword evidence="6" id="KW-1185">Reference proteome</keyword>
<dbReference type="Pfam" id="PF10280">
    <property type="entry name" value="Med11"/>
    <property type="match status" value="1"/>
</dbReference>
<keyword evidence="3 4" id="KW-0539">Nucleus</keyword>
<dbReference type="GO" id="GO:0016592">
    <property type="term" value="C:mediator complex"/>
    <property type="evidence" value="ECO:0007669"/>
    <property type="project" value="InterPro"/>
</dbReference>
<dbReference type="EMBL" id="LPNM01000006">
    <property type="protein sequence ID" value="OEJ86314.1"/>
    <property type="molecule type" value="Genomic_DNA"/>
</dbReference>
<reference evidence="6" key="1">
    <citation type="journal article" date="2016" name="Genome Announc.">
        <title>Genome sequences of three species of Hanseniaspora isolated from spontaneous wine fermentations.</title>
        <authorList>
            <person name="Sternes P.R."/>
            <person name="Lee D."/>
            <person name="Kutyna D.R."/>
            <person name="Borneman A.R."/>
        </authorList>
    </citation>
    <scope>NUCLEOTIDE SEQUENCE [LARGE SCALE GENOMIC DNA]</scope>
    <source>
        <strain evidence="6">AWRI3579</strain>
    </source>
</reference>
<dbReference type="OrthoDB" id="5418434at2759"/>
<dbReference type="GO" id="GO:0006357">
    <property type="term" value="P:regulation of transcription by RNA polymerase II"/>
    <property type="evidence" value="ECO:0007669"/>
    <property type="project" value="InterPro"/>
</dbReference>
<keyword evidence="4" id="KW-0804">Transcription</keyword>
<dbReference type="FunCoup" id="A0A1E5RHF2">
    <property type="interactions" value="129"/>
</dbReference>